<dbReference type="Gene3D" id="1.20.990.10">
    <property type="entry name" value="NADPH-cytochrome p450 Reductase, Chain A, domain 3"/>
    <property type="match status" value="1"/>
</dbReference>
<evidence type="ECO:0000256" key="3">
    <source>
        <dbReference type="ARBA" id="ARBA00022630"/>
    </source>
</evidence>
<evidence type="ECO:0000256" key="5">
    <source>
        <dbReference type="ARBA" id="ARBA00022827"/>
    </source>
</evidence>
<dbReference type="SUPFAM" id="SSF52343">
    <property type="entry name" value="Ferredoxin reductase-like, C-terminal NADP-linked domain"/>
    <property type="match status" value="1"/>
</dbReference>
<dbReference type="InterPro" id="IPR001433">
    <property type="entry name" value="OxRdtase_FAD/NAD-bd"/>
</dbReference>
<dbReference type="RefSeq" id="WP_378213612.1">
    <property type="nucleotide sequence ID" value="NZ_JBHLZP010001056.1"/>
</dbReference>
<dbReference type="InterPro" id="IPR023173">
    <property type="entry name" value="NADPH_Cyt_P450_Rdtase_alpha"/>
</dbReference>
<dbReference type="PROSITE" id="PS51384">
    <property type="entry name" value="FAD_FR"/>
    <property type="match status" value="1"/>
</dbReference>
<name>A0ABV5YZD7_9ACTN</name>
<evidence type="ECO:0000313" key="10">
    <source>
        <dbReference type="Proteomes" id="UP001589627"/>
    </source>
</evidence>
<sequence length="389" mass="42642">AAPGTSAPAPAVRPAEARAATARLTGNRLLSGPGSGKEVRRFTFDLRDGLRDGELTYEAGDALGVRPVNHPGLVAEWLAVTGLDSGAAVELDRVGTVPLGDALHRHLDITKITPGLLRFVAERTGDRTVKELLRPDNKDRLAQWSWGRQAVDVIAEHPVRAGAQEWAEVLGRLRPRLYSISSSPLTRPHEAALTVSVVRYEGPGGRARRGVCSAFLTDTAPGSPVPVHVQRSPHFRPPADPATPMVMIGPGTGVAPFIGFLDERRARGHRAPNWLFFGERHRASDFYYREELTALQDDGYLARLDTAFSRDQRSRVHVQDRMREQGHRLWSWLQDGAHLYVCGDASRMAKDVDRALRDIATTHGGLTRDAAAAYLKQLAAGGRYARDVY</sequence>
<dbReference type="Pfam" id="PF00667">
    <property type="entry name" value="FAD_binding_1"/>
    <property type="match status" value="1"/>
</dbReference>
<dbReference type="PANTHER" id="PTHR19384:SF128">
    <property type="entry name" value="NADPH OXIDOREDUCTASE A"/>
    <property type="match status" value="1"/>
</dbReference>
<comment type="cofactor">
    <cofactor evidence="2">
        <name>FAD</name>
        <dbReference type="ChEBI" id="CHEBI:57692"/>
    </cofactor>
</comment>
<dbReference type="Gene3D" id="3.40.50.80">
    <property type="entry name" value="Nucleotide-binding domain of ferredoxin-NADP reductase (FNR) module"/>
    <property type="match status" value="1"/>
</dbReference>
<evidence type="ECO:0000256" key="7">
    <source>
        <dbReference type="ARBA" id="ARBA00023192"/>
    </source>
</evidence>
<dbReference type="Pfam" id="PF00175">
    <property type="entry name" value="NAD_binding_1"/>
    <property type="match status" value="1"/>
</dbReference>
<feature type="domain" description="FAD-binding FR-type" evidence="8">
    <location>
        <begin position="17"/>
        <end position="238"/>
    </location>
</feature>
<dbReference type="EMBL" id="JBHLZP010001056">
    <property type="protein sequence ID" value="MFB9840380.1"/>
    <property type="molecule type" value="Genomic_DNA"/>
</dbReference>
<keyword evidence="5" id="KW-0274">FAD</keyword>
<dbReference type="CDD" id="cd06199">
    <property type="entry name" value="SiR"/>
    <property type="match status" value="1"/>
</dbReference>
<keyword evidence="6" id="KW-0560">Oxidoreductase</keyword>
<evidence type="ECO:0000256" key="2">
    <source>
        <dbReference type="ARBA" id="ARBA00001974"/>
    </source>
</evidence>
<dbReference type="PRINTS" id="PR00371">
    <property type="entry name" value="FPNCR"/>
</dbReference>
<keyword evidence="10" id="KW-1185">Reference proteome</keyword>
<dbReference type="InterPro" id="IPR001709">
    <property type="entry name" value="Flavoprot_Pyr_Nucl_cyt_Rdtase"/>
</dbReference>
<dbReference type="InterPro" id="IPR017927">
    <property type="entry name" value="FAD-bd_FR_type"/>
</dbReference>
<keyword evidence="3" id="KW-0285">Flavoprotein</keyword>
<organism evidence="9 10">
    <name type="scientific">Actinoallomurus acaciae</name>
    <dbReference type="NCBI Taxonomy" id="502577"/>
    <lineage>
        <taxon>Bacteria</taxon>
        <taxon>Bacillati</taxon>
        <taxon>Actinomycetota</taxon>
        <taxon>Actinomycetes</taxon>
        <taxon>Streptosporangiales</taxon>
        <taxon>Thermomonosporaceae</taxon>
        <taxon>Actinoallomurus</taxon>
    </lineage>
</organism>
<keyword evidence="7" id="KW-0028">Amino-acid biosynthesis</keyword>
<evidence type="ECO:0000256" key="4">
    <source>
        <dbReference type="ARBA" id="ARBA00022643"/>
    </source>
</evidence>
<keyword evidence="7" id="KW-0198">Cysteine biosynthesis</keyword>
<comment type="caution">
    <text evidence="9">The sequence shown here is derived from an EMBL/GenBank/DDBJ whole genome shotgun (WGS) entry which is preliminary data.</text>
</comment>
<dbReference type="InterPro" id="IPR017938">
    <property type="entry name" value="Riboflavin_synthase-like_b-brl"/>
</dbReference>
<evidence type="ECO:0000256" key="1">
    <source>
        <dbReference type="ARBA" id="ARBA00001917"/>
    </source>
</evidence>
<evidence type="ECO:0000259" key="8">
    <source>
        <dbReference type="PROSITE" id="PS51384"/>
    </source>
</evidence>
<gene>
    <name evidence="9" type="ORF">ACFFNX_50365</name>
</gene>
<dbReference type="InterPro" id="IPR003097">
    <property type="entry name" value="CysJ-like_FAD-binding"/>
</dbReference>
<evidence type="ECO:0000256" key="6">
    <source>
        <dbReference type="ARBA" id="ARBA00023002"/>
    </source>
</evidence>
<dbReference type="SUPFAM" id="SSF63380">
    <property type="entry name" value="Riboflavin synthase domain-like"/>
    <property type="match status" value="1"/>
</dbReference>
<protein>
    <submittedName>
        <fullName evidence="9">Sulfite reductase flavoprotein subunit alpha</fullName>
    </submittedName>
</protein>
<evidence type="ECO:0000313" key="9">
    <source>
        <dbReference type="EMBL" id="MFB9840380.1"/>
    </source>
</evidence>
<reference evidence="9 10" key="1">
    <citation type="submission" date="2024-09" db="EMBL/GenBank/DDBJ databases">
        <authorList>
            <person name="Sun Q."/>
            <person name="Mori K."/>
        </authorList>
    </citation>
    <scope>NUCLEOTIDE SEQUENCE [LARGE SCALE GENOMIC DNA]</scope>
    <source>
        <strain evidence="9 10">TBRC 0563</strain>
    </source>
</reference>
<proteinExistence type="predicted"/>
<dbReference type="InterPro" id="IPR039261">
    <property type="entry name" value="FNR_nucleotide-bd"/>
</dbReference>
<dbReference type="Gene3D" id="2.40.30.10">
    <property type="entry name" value="Translation factors"/>
    <property type="match status" value="1"/>
</dbReference>
<dbReference type="Proteomes" id="UP001589627">
    <property type="component" value="Unassembled WGS sequence"/>
</dbReference>
<comment type="cofactor">
    <cofactor evidence="1">
        <name>FMN</name>
        <dbReference type="ChEBI" id="CHEBI:58210"/>
    </cofactor>
</comment>
<accession>A0ABV5YZD7</accession>
<keyword evidence="4" id="KW-0288">FMN</keyword>
<dbReference type="PANTHER" id="PTHR19384">
    <property type="entry name" value="NITRIC OXIDE SYNTHASE-RELATED"/>
    <property type="match status" value="1"/>
</dbReference>
<feature type="non-terminal residue" evidence="9">
    <location>
        <position position="1"/>
    </location>
</feature>